<feature type="chain" id="PRO_5013073248" evidence="1">
    <location>
        <begin position="23"/>
        <end position="297"/>
    </location>
</feature>
<evidence type="ECO:0000256" key="1">
    <source>
        <dbReference type="SAM" id="SignalP"/>
    </source>
</evidence>
<reference evidence="3 4" key="1">
    <citation type="submission" date="2016-07" db="EMBL/GenBank/DDBJ databases">
        <title>Pervasive Adenine N6-methylation of Active Genes in Fungi.</title>
        <authorList>
            <consortium name="DOE Joint Genome Institute"/>
            <person name="Mondo S.J."/>
            <person name="Dannebaum R.O."/>
            <person name="Kuo R.C."/>
            <person name="Labutti K."/>
            <person name="Haridas S."/>
            <person name="Kuo A."/>
            <person name="Salamov A."/>
            <person name="Ahrendt S.R."/>
            <person name="Lipzen A."/>
            <person name="Sullivan W."/>
            <person name="Andreopoulos W.B."/>
            <person name="Clum A."/>
            <person name="Lindquist E."/>
            <person name="Daum C."/>
            <person name="Ramamoorthy G.K."/>
            <person name="Gryganskyi A."/>
            <person name="Culley D."/>
            <person name="Magnuson J.K."/>
            <person name="James T.Y."/>
            <person name="O'Malley M.A."/>
            <person name="Stajich J.E."/>
            <person name="Spatafora J.W."/>
            <person name="Visel A."/>
            <person name="Grigoriev I.V."/>
        </authorList>
    </citation>
    <scope>NUCLEOTIDE SEQUENCE [LARGE SCALE GENOMIC DNA]</scope>
    <source>
        <strain evidence="3 4">CBS 931.73</strain>
    </source>
</reference>
<gene>
    <name evidence="3" type="ORF">K493DRAFT_371120</name>
</gene>
<name>A0A1Y1YEA3_9FUNG</name>
<proteinExistence type="predicted"/>
<organism evidence="3 4">
    <name type="scientific">Basidiobolus meristosporus CBS 931.73</name>
    <dbReference type="NCBI Taxonomy" id="1314790"/>
    <lineage>
        <taxon>Eukaryota</taxon>
        <taxon>Fungi</taxon>
        <taxon>Fungi incertae sedis</taxon>
        <taxon>Zoopagomycota</taxon>
        <taxon>Entomophthoromycotina</taxon>
        <taxon>Basidiobolomycetes</taxon>
        <taxon>Basidiobolales</taxon>
        <taxon>Basidiobolaceae</taxon>
        <taxon>Basidiobolus</taxon>
    </lineage>
</organism>
<keyword evidence="3" id="KW-0378">Hydrolase</keyword>
<dbReference type="GO" id="GO:0016787">
    <property type="term" value="F:hydrolase activity"/>
    <property type="evidence" value="ECO:0007669"/>
    <property type="project" value="UniProtKB-KW"/>
</dbReference>
<dbReference type="SUPFAM" id="SSF56281">
    <property type="entry name" value="Metallo-hydrolase/oxidoreductase"/>
    <property type="match status" value="1"/>
</dbReference>
<dbReference type="SMART" id="SM00849">
    <property type="entry name" value="Lactamase_B"/>
    <property type="match status" value="1"/>
</dbReference>
<comment type="caution">
    <text evidence="3">The sequence shown here is derived from an EMBL/GenBank/DDBJ whole genome shotgun (WGS) entry which is preliminary data.</text>
</comment>
<sequence length="297" mass="32851">MRSLKFFLHAFGLLVLPIATVGLPTQPKLQVIYHSPSPALLSTVSTAIIGEQEVVVIDSGFTSSAALQMISLIRQTTDLPVTRIFATHEHPDHYFGATEFLKAYPKAALLASPSVAQRMEAHAQQKVNQWTPVFGPAEIPRSPIIAQPFDGNEFFLTGNEDEPIQILQPLQGDVEDVSVYWIPSQKILITGDIVYSSKAHVWLAEATPAKNRENWIRTLNYLQSLDPALVLAGHVPDTEEPKVSDISATKEYIEYFNDNIFAKGYTPSEILDLLKSKYPDRTGMVALNQTAFAYGAN</sequence>
<protein>
    <submittedName>
        <fullName evidence="3">Metallo-hydrolase/oxidoreductase</fullName>
    </submittedName>
</protein>
<evidence type="ECO:0000259" key="2">
    <source>
        <dbReference type="SMART" id="SM00849"/>
    </source>
</evidence>
<dbReference type="Proteomes" id="UP000193498">
    <property type="component" value="Unassembled WGS sequence"/>
</dbReference>
<dbReference type="InParanoid" id="A0A1Y1YEA3"/>
<dbReference type="InterPro" id="IPR001279">
    <property type="entry name" value="Metallo-B-lactamas"/>
</dbReference>
<dbReference type="EMBL" id="MCFE01000156">
    <property type="protein sequence ID" value="ORX96381.1"/>
    <property type="molecule type" value="Genomic_DNA"/>
</dbReference>
<dbReference type="PANTHER" id="PTHR42951:SF14">
    <property type="entry name" value="METALLO-BETA-LACTAMASE SUPERFAMILY PROTEIN"/>
    <property type="match status" value="1"/>
</dbReference>
<evidence type="ECO:0000313" key="4">
    <source>
        <dbReference type="Proteomes" id="UP000193498"/>
    </source>
</evidence>
<keyword evidence="4" id="KW-1185">Reference proteome</keyword>
<accession>A0A1Y1YEA3</accession>
<dbReference type="Pfam" id="PF00753">
    <property type="entry name" value="Lactamase_B"/>
    <property type="match status" value="1"/>
</dbReference>
<dbReference type="InterPro" id="IPR050855">
    <property type="entry name" value="NDM-1-like"/>
</dbReference>
<dbReference type="STRING" id="1314790.A0A1Y1YEA3"/>
<feature type="signal peptide" evidence="1">
    <location>
        <begin position="1"/>
        <end position="22"/>
    </location>
</feature>
<dbReference type="Gene3D" id="3.60.15.10">
    <property type="entry name" value="Ribonuclease Z/Hydroxyacylglutathione hydrolase-like"/>
    <property type="match status" value="1"/>
</dbReference>
<feature type="domain" description="Metallo-beta-lactamase" evidence="2">
    <location>
        <begin position="42"/>
        <end position="234"/>
    </location>
</feature>
<evidence type="ECO:0000313" key="3">
    <source>
        <dbReference type="EMBL" id="ORX96381.1"/>
    </source>
</evidence>
<dbReference type="AlphaFoldDB" id="A0A1Y1YEA3"/>
<dbReference type="PANTHER" id="PTHR42951">
    <property type="entry name" value="METALLO-BETA-LACTAMASE DOMAIN-CONTAINING"/>
    <property type="match status" value="1"/>
</dbReference>
<dbReference type="InterPro" id="IPR036866">
    <property type="entry name" value="RibonucZ/Hydroxyglut_hydro"/>
</dbReference>
<keyword evidence="1" id="KW-0732">Signal</keyword>
<dbReference type="OrthoDB" id="536211at2759"/>